<reference evidence="2 3" key="1">
    <citation type="journal article" date="2015" name="Viruses">
        <title>The complete sequence of the first Spodoptera frugiperda Betabaculovirus genome: a natural multiple recombinant virus.</title>
        <authorList>
            <person name="Cuartas P.E."/>
            <person name="Barrera G.P."/>
            <person name="Belaich M.N."/>
            <person name="Barreto E."/>
            <person name="Ghiringhelli P.D."/>
            <person name="Villamizar L.F."/>
        </authorList>
    </citation>
    <scope>NUCLEOTIDE SEQUENCE [LARGE SCALE GENOMIC DNA]</scope>
    <source>
        <strain evidence="2">VG008</strain>
    </source>
</reference>
<sequence length="288" mass="34442">MQNIKTLDKMMALFVLIDKAEMMKNGVWRLQTMQSLQCMIESYKRCFTVGSFTMNMIKLNTAVNNRCYFSKEIHPYVKDIQNFFRMVNYIYNRKSPCSVKPNKRFRYKTKHVPSPFGYYHPITFKYKHTDLYRFIMTPCKSMLSFLVDDLLISHFANFTDNVNVEEEDNNEEEEEEEEELVDLFPKRSGGEYSFSKHPPPPPPLPEFKFSYGFDKESHYAVLNENRHLFDEQDLKFILHPMYEEKTYKKEDLRRLLLKYHPDKNTVYAPVSAMLLLKCRNLLKKCIVM</sequence>
<evidence type="ECO:0000313" key="2">
    <source>
        <dbReference type="EMBL" id="AJK91680.1"/>
    </source>
</evidence>
<dbReference type="Proteomes" id="UP000201335">
    <property type="component" value="Segment"/>
</dbReference>
<protein>
    <submittedName>
        <fullName evidence="2">ORF019</fullName>
    </submittedName>
</protein>
<evidence type="ECO:0000256" key="1">
    <source>
        <dbReference type="SAM" id="Coils"/>
    </source>
</evidence>
<dbReference type="EMBL" id="KM371112">
    <property type="protein sequence ID" value="AJK91680.1"/>
    <property type="molecule type" value="Genomic_DNA"/>
</dbReference>
<dbReference type="GeneID" id="23632021"/>
<proteinExistence type="predicted"/>
<keyword evidence="1" id="KW-0175">Coiled coil</keyword>
<organism evidence="2 3">
    <name type="scientific">Spodoptera frugiperda granulovirus</name>
    <dbReference type="NCBI Taxonomy" id="307454"/>
    <lineage>
        <taxon>Viruses</taxon>
        <taxon>Viruses incertae sedis</taxon>
        <taxon>Naldaviricetes</taxon>
        <taxon>Lefavirales</taxon>
        <taxon>Baculoviridae</taxon>
        <taxon>Betabaculovirus</taxon>
        <taxon>Betabaculovirus spofrugiperdae</taxon>
    </lineage>
</organism>
<keyword evidence="3" id="KW-1185">Reference proteome</keyword>
<feature type="coiled-coil region" evidence="1">
    <location>
        <begin position="155"/>
        <end position="183"/>
    </location>
</feature>
<accession>A0A0C5B2Z6</accession>
<evidence type="ECO:0000313" key="3">
    <source>
        <dbReference type="Proteomes" id="UP000201335"/>
    </source>
</evidence>
<dbReference type="RefSeq" id="YP_009121804.1">
    <property type="nucleotide sequence ID" value="NC_026511.1"/>
</dbReference>
<dbReference type="KEGG" id="vg:23632021"/>
<name>A0A0C5B2Z6_9BBAC</name>
<dbReference type="OrthoDB" id="30504at10239"/>